<dbReference type="GO" id="GO:0016887">
    <property type="term" value="F:ATP hydrolysis activity"/>
    <property type="evidence" value="ECO:0007669"/>
    <property type="project" value="InterPro"/>
</dbReference>
<protein>
    <submittedName>
        <fullName evidence="8">ABC transporter ATP-binding protein</fullName>
    </submittedName>
</protein>
<keyword evidence="5 8" id="KW-0067">ATP-binding</keyword>
<dbReference type="FunFam" id="3.40.50.300:FF:000016">
    <property type="entry name" value="Oligopeptide ABC transporter ATP-binding component"/>
    <property type="match status" value="2"/>
</dbReference>
<dbReference type="GO" id="GO:0005524">
    <property type="term" value="F:ATP binding"/>
    <property type="evidence" value="ECO:0007669"/>
    <property type="project" value="UniProtKB-KW"/>
</dbReference>
<dbReference type="InterPro" id="IPR050388">
    <property type="entry name" value="ABC_Ni/Peptide_Import"/>
</dbReference>
<dbReference type="Pfam" id="PF00005">
    <property type="entry name" value="ABC_tran"/>
    <property type="match status" value="2"/>
</dbReference>
<dbReference type="InterPro" id="IPR003593">
    <property type="entry name" value="AAA+_ATPase"/>
</dbReference>
<dbReference type="InterPro" id="IPR013563">
    <property type="entry name" value="Oligopep_ABC_C"/>
</dbReference>
<keyword evidence="2" id="KW-0813">Transport</keyword>
<dbReference type="InterPro" id="IPR017871">
    <property type="entry name" value="ABC_transporter-like_CS"/>
</dbReference>
<dbReference type="CDD" id="cd03257">
    <property type="entry name" value="ABC_NikE_OppD_transporters"/>
    <property type="match status" value="2"/>
</dbReference>
<dbReference type="GO" id="GO:0005886">
    <property type="term" value="C:plasma membrane"/>
    <property type="evidence" value="ECO:0007669"/>
    <property type="project" value="UniProtKB-SubCell"/>
</dbReference>
<dbReference type="InterPro" id="IPR027417">
    <property type="entry name" value="P-loop_NTPase"/>
</dbReference>
<dbReference type="NCBIfam" id="NF007739">
    <property type="entry name" value="PRK10419.1"/>
    <property type="match status" value="2"/>
</dbReference>
<proteinExistence type="predicted"/>
<organism evidence="8 9">
    <name type="scientific">Natrarchaeobius chitinivorans</name>
    <dbReference type="NCBI Taxonomy" id="1679083"/>
    <lineage>
        <taxon>Archaea</taxon>
        <taxon>Methanobacteriati</taxon>
        <taxon>Methanobacteriota</taxon>
        <taxon>Stenosarchaea group</taxon>
        <taxon>Halobacteria</taxon>
        <taxon>Halobacteriales</taxon>
        <taxon>Natrialbaceae</taxon>
        <taxon>Natrarchaeobius</taxon>
    </lineage>
</organism>
<dbReference type="Gene3D" id="3.40.50.300">
    <property type="entry name" value="P-loop containing nucleotide triphosphate hydrolases"/>
    <property type="match status" value="2"/>
</dbReference>
<evidence type="ECO:0000256" key="6">
    <source>
        <dbReference type="ARBA" id="ARBA00023136"/>
    </source>
</evidence>
<sequence>MPVSSSDEPLLEVENLRTEFRTDRGTVKAADGVSFSIERGETYGVVGESGAGKTVTGLSVIGLIDNPGQIVGGEIRYKGRDLRTLSQEELRSIRGDEIAMIFQDPMTALNPAYTVGTQIIDTILTHNDCSKSEARERTIKLLEDVGIPDPEERVDSYPHQFSGGMRQRALIAMALSCDPDLIIADEPTTALDVTIQAQILDLLDDLQEKHGLSIQLITHDMGLVAEMCDRVSVMYAGKKIEEGPVGEIFSSPKHPYTVGLMNAVPRLNDPRERLEAIPGNMPDLIDNPSGCSFRPRCEYATEECKQIEPPLEPAGAGGAHTSACLKLDEIDFDTSIVPDRTTDETPVEGTNFGEPIIEADGLQKYFDPENQSWFEKYLGDRDYVHAVEDVSLTVHRGETLGIVGESGCGKSTLGRVLLRLYEPDEGTIVYSGDDITEMGRSELRNLRSEVQMVFQDPFSSLNPQKTVLDIIGRPLEVHDQVANSEEKRERVVELLEDVGMSERHLNRYPHEFSGGQKQRIGIARALAVEPDFIVADEPVSALDVSVQAKIINMLDDLQEKYDLTYLFIAHDLNVVQHISDHIGVMYLGEIVEFGTVQQVFEPPYHPYTEILLSSIPKHHPDVDEERIDPDGELPSAIHPPSGCRFHTRCPQAMPECETKNPEQRTIDGNHEISCHLFDSDGNPTDEYETTIDVSAKSQMVDPGEPQ</sequence>
<evidence type="ECO:0000259" key="7">
    <source>
        <dbReference type="PROSITE" id="PS50893"/>
    </source>
</evidence>
<name>A0A3N6MKN2_NATCH</name>
<evidence type="ECO:0000256" key="1">
    <source>
        <dbReference type="ARBA" id="ARBA00004202"/>
    </source>
</evidence>
<dbReference type="InterPro" id="IPR003439">
    <property type="entry name" value="ABC_transporter-like_ATP-bd"/>
</dbReference>
<dbReference type="EMBL" id="REGA01000007">
    <property type="protein sequence ID" value="RQG94846.1"/>
    <property type="molecule type" value="Genomic_DNA"/>
</dbReference>
<keyword evidence="3" id="KW-1003">Cell membrane</keyword>
<comment type="caution">
    <text evidence="8">The sequence shown here is derived from an EMBL/GenBank/DDBJ whole genome shotgun (WGS) entry which is preliminary data.</text>
</comment>
<dbReference type="NCBIfam" id="NF008453">
    <property type="entry name" value="PRK11308.1"/>
    <property type="match status" value="2"/>
</dbReference>
<accession>A0A3N6MKN2</accession>
<dbReference type="OrthoDB" id="18209at2157"/>
<dbReference type="Pfam" id="PF08352">
    <property type="entry name" value="oligo_HPY"/>
    <property type="match status" value="2"/>
</dbReference>
<reference evidence="8 9" key="1">
    <citation type="submission" date="2018-10" db="EMBL/GenBank/DDBJ databases">
        <title>Natrarchaeobius chitinivorans gen. nov., sp. nov., and Natrarchaeobius haloalkaliphilus sp. nov., alkaliphilic, chitin-utilizing haloarchaea from hypersaline alkaline lakes.</title>
        <authorList>
            <person name="Sorokin D.Y."/>
            <person name="Elcheninov A.G."/>
            <person name="Kostrikina N.A."/>
            <person name="Bale N.J."/>
            <person name="Sinninghe Damste J.S."/>
            <person name="Khijniak T.V."/>
            <person name="Kublanov I.V."/>
            <person name="Toshchakov S.V."/>
        </authorList>
    </citation>
    <scope>NUCLEOTIDE SEQUENCE [LARGE SCALE GENOMIC DNA]</scope>
    <source>
        <strain evidence="8 9">AArcht4T</strain>
    </source>
</reference>
<feature type="domain" description="ABC transporter" evidence="7">
    <location>
        <begin position="11"/>
        <end position="261"/>
    </location>
</feature>
<dbReference type="SUPFAM" id="SSF52540">
    <property type="entry name" value="P-loop containing nucleoside triphosphate hydrolases"/>
    <property type="match status" value="2"/>
</dbReference>
<dbReference type="PROSITE" id="PS50893">
    <property type="entry name" value="ABC_TRANSPORTER_2"/>
    <property type="match status" value="2"/>
</dbReference>
<dbReference type="NCBIfam" id="TIGR01727">
    <property type="entry name" value="oligo_HPY"/>
    <property type="match status" value="2"/>
</dbReference>
<dbReference type="GO" id="GO:0015833">
    <property type="term" value="P:peptide transport"/>
    <property type="evidence" value="ECO:0007669"/>
    <property type="project" value="InterPro"/>
</dbReference>
<feature type="domain" description="ABC transporter" evidence="7">
    <location>
        <begin position="357"/>
        <end position="612"/>
    </location>
</feature>
<comment type="subcellular location">
    <subcellularLocation>
        <location evidence="1">Cell membrane</location>
        <topology evidence="1">Peripheral membrane protein</topology>
    </subcellularLocation>
</comment>
<dbReference type="AlphaFoldDB" id="A0A3N6MKN2"/>
<keyword evidence="4" id="KW-0547">Nucleotide-binding</keyword>
<gene>
    <name evidence="8" type="ORF">EA473_10120</name>
</gene>
<evidence type="ECO:0000313" key="9">
    <source>
        <dbReference type="Proteomes" id="UP000282323"/>
    </source>
</evidence>
<dbReference type="PANTHER" id="PTHR43297:SF2">
    <property type="entry name" value="DIPEPTIDE TRANSPORT ATP-BINDING PROTEIN DPPD"/>
    <property type="match status" value="1"/>
</dbReference>
<evidence type="ECO:0000256" key="3">
    <source>
        <dbReference type="ARBA" id="ARBA00022475"/>
    </source>
</evidence>
<dbReference type="PANTHER" id="PTHR43297">
    <property type="entry name" value="OLIGOPEPTIDE TRANSPORT ATP-BINDING PROTEIN APPD"/>
    <property type="match status" value="1"/>
</dbReference>
<dbReference type="PROSITE" id="PS00211">
    <property type="entry name" value="ABC_TRANSPORTER_1"/>
    <property type="match status" value="2"/>
</dbReference>
<evidence type="ECO:0000256" key="4">
    <source>
        <dbReference type="ARBA" id="ARBA00022741"/>
    </source>
</evidence>
<keyword evidence="6" id="KW-0472">Membrane</keyword>
<evidence type="ECO:0000313" key="8">
    <source>
        <dbReference type="EMBL" id="RQG94846.1"/>
    </source>
</evidence>
<keyword evidence="9" id="KW-1185">Reference proteome</keyword>
<evidence type="ECO:0000256" key="2">
    <source>
        <dbReference type="ARBA" id="ARBA00022448"/>
    </source>
</evidence>
<dbReference type="Proteomes" id="UP000282323">
    <property type="component" value="Unassembled WGS sequence"/>
</dbReference>
<dbReference type="SMART" id="SM00382">
    <property type="entry name" value="AAA"/>
    <property type="match status" value="2"/>
</dbReference>
<evidence type="ECO:0000256" key="5">
    <source>
        <dbReference type="ARBA" id="ARBA00022840"/>
    </source>
</evidence>